<accession>A0AAW1WAP1</accession>
<dbReference type="Pfam" id="PF00646">
    <property type="entry name" value="F-box"/>
    <property type="match status" value="1"/>
</dbReference>
<dbReference type="InterPro" id="IPR050942">
    <property type="entry name" value="F-box_BR-signaling"/>
</dbReference>
<feature type="domain" description="F-box" evidence="1">
    <location>
        <begin position="83"/>
        <end position="115"/>
    </location>
</feature>
<dbReference type="PANTHER" id="PTHR44259">
    <property type="entry name" value="OS07G0183000 PROTEIN-RELATED"/>
    <property type="match status" value="1"/>
</dbReference>
<dbReference type="AlphaFoldDB" id="A0AAW1WAP1"/>
<dbReference type="SUPFAM" id="SSF81383">
    <property type="entry name" value="F-box domain"/>
    <property type="match status" value="1"/>
</dbReference>
<gene>
    <name evidence="2" type="ORF">M0R45_029614</name>
</gene>
<comment type="caution">
    <text evidence="2">The sequence shown here is derived from an EMBL/GenBank/DDBJ whole genome shotgun (WGS) entry which is preliminary data.</text>
</comment>
<reference evidence="2 3" key="1">
    <citation type="journal article" date="2023" name="G3 (Bethesda)">
        <title>A chromosome-length genome assembly and annotation of blackberry (Rubus argutus, cv. 'Hillquist').</title>
        <authorList>
            <person name="Bruna T."/>
            <person name="Aryal R."/>
            <person name="Dudchenko O."/>
            <person name="Sargent D.J."/>
            <person name="Mead D."/>
            <person name="Buti M."/>
            <person name="Cavallini A."/>
            <person name="Hytonen T."/>
            <person name="Andres J."/>
            <person name="Pham M."/>
            <person name="Weisz D."/>
            <person name="Mascagni F."/>
            <person name="Usai G."/>
            <person name="Natali L."/>
            <person name="Bassil N."/>
            <person name="Fernandez G.E."/>
            <person name="Lomsadze A."/>
            <person name="Armour M."/>
            <person name="Olukolu B."/>
            <person name="Poorten T."/>
            <person name="Britton C."/>
            <person name="Davik J."/>
            <person name="Ashrafi H."/>
            <person name="Aiden E.L."/>
            <person name="Borodovsky M."/>
            <person name="Worthington M."/>
        </authorList>
    </citation>
    <scope>NUCLEOTIDE SEQUENCE [LARGE SCALE GENOMIC DNA]</scope>
    <source>
        <strain evidence="2">PI 553951</strain>
    </source>
</reference>
<dbReference type="InterPro" id="IPR001810">
    <property type="entry name" value="F-box_dom"/>
</dbReference>
<evidence type="ECO:0000313" key="3">
    <source>
        <dbReference type="Proteomes" id="UP001457282"/>
    </source>
</evidence>
<dbReference type="InterPro" id="IPR036047">
    <property type="entry name" value="F-box-like_dom_sf"/>
</dbReference>
<dbReference type="Proteomes" id="UP001457282">
    <property type="component" value="Unassembled WGS sequence"/>
</dbReference>
<keyword evidence="3" id="KW-1185">Reference proteome</keyword>
<dbReference type="EMBL" id="JBEDUW010000006">
    <property type="protein sequence ID" value="KAK9921085.1"/>
    <property type="molecule type" value="Genomic_DNA"/>
</dbReference>
<evidence type="ECO:0000259" key="1">
    <source>
        <dbReference type="Pfam" id="PF00646"/>
    </source>
</evidence>
<sequence>MEVDQRRSIRGELTYGGRSDESLLMEVDQTRARKLNRRCILKWRRRCILEWWDWKERPSYPLAEKKMYVDVDKLTEDNRWSENLPDNLVEMVMKRLSLVDSIRYVAVCTSWRSVSSQWFQRATRISWLMRAVNVTPHSGCSSKRWSVDGWLIMTEFSRPYVLRNYFFNPMTGARLMLPPLEGAIPWDSVAYSDPNCSDCIVACSNYI</sequence>
<proteinExistence type="predicted"/>
<dbReference type="PANTHER" id="PTHR44259:SF114">
    <property type="entry name" value="OS06G0707300 PROTEIN"/>
    <property type="match status" value="1"/>
</dbReference>
<name>A0AAW1WAP1_RUBAR</name>
<evidence type="ECO:0000313" key="2">
    <source>
        <dbReference type="EMBL" id="KAK9921085.1"/>
    </source>
</evidence>
<dbReference type="Gene3D" id="1.20.1280.50">
    <property type="match status" value="1"/>
</dbReference>
<protein>
    <recommendedName>
        <fullName evidence="1">F-box domain-containing protein</fullName>
    </recommendedName>
</protein>
<organism evidence="2 3">
    <name type="scientific">Rubus argutus</name>
    <name type="common">Southern blackberry</name>
    <dbReference type="NCBI Taxonomy" id="59490"/>
    <lineage>
        <taxon>Eukaryota</taxon>
        <taxon>Viridiplantae</taxon>
        <taxon>Streptophyta</taxon>
        <taxon>Embryophyta</taxon>
        <taxon>Tracheophyta</taxon>
        <taxon>Spermatophyta</taxon>
        <taxon>Magnoliopsida</taxon>
        <taxon>eudicotyledons</taxon>
        <taxon>Gunneridae</taxon>
        <taxon>Pentapetalae</taxon>
        <taxon>rosids</taxon>
        <taxon>fabids</taxon>
        <taxon>Rosales</taxon>
        <taxon>Rosaceae</taxon>
        <taxon>Rosoideae</taxon>
        <taxon>Rosoideae incertae sedis</taxon>
        <taxon>Rubus</taxon>
    </lineage>
</organism>